<keyword evidence="5" id="KW-0997">Cell inner membrane</keyword>
<dbReference type="Pfam" id="PF00512">
    <property type="entry name" value="HisKA"/>
    <property type="match status" value="1"/>
</dbReference>
<dbReference type="OrthoDB" id="9815202at2"/>
<keyword evidence="9" id="KW-0547">Nucleotide-binding</keyword>
<comment type="subcellular location">
    <subcellularLocation>
        <location evidence="2">Cell inner membrane</location>
        <topology evidence="2">Multi-pass membrane protein</topology>
    </subcellularLocation>
</comment>
<dbReference type="Gene3D" id="3.30.565.10">
    <property type="entry name" value="Histidine kinase-like ATPase, C-terminal domain"/>
    <property type="match status" value="1"/>
</dbReference>
<dbReference type="AlphaFoldDB" id="A0A1L9B0M5"/>
<evidence type="ECO:0000259" key="17">
    <source>
        <dbReference type="PROSITE" id="PS50885"/>
    </source>
</evidence>
<dbReference type="GO" id="GO:0000155">
    <property type="term" value="F:phosphorelay sensor kinase activity"/>
    <property type="evidence" value="ECO:0007669"/>
    <property type="project" value="InterPro"/>
</dbReference>
<dbReference type="PROSITE" id="PS50109">
    <property type="entry name" value="HIS_KIN"/>
    <property type="match status" value="1"/>
</dbReference>
<evidence type="ECO:0000256" key="12">
    <source>
        <dbReference type="ARBA" id="ARBA00022989"/>
    </source>
</evidence>
<dbReference type="PRINTS" id="PR00344">
    <property type="entry name" value="BCTRLSENSOR"/>
</dbReference>
<keyword evidence="13" id="KW-0902">Two-component regulatory system</keyword>
<keyword evidence="7" id="KW-0808">Transferase</keyword>
<reference evidence="18 19" key="2">
    <citation type="submission" date="2016-12" db="EMBL/GenBank/DDBJ databases">
        <title>Draft Genome Sequence of Cystobacter ferrugineus Strain Cbfe23.</title>
        <authorList>
            <person name="Akbar S."/>
            <person name="Dowd S.E."/>
            <person name="Stevens D.C."/>
        </authorList>
    </citation>
    <scope>NUCLEOTIDE SEQUENCE [LARGE SCALE GENOMIC DNA]</scope>
    <source>
        <strain evidence="18 19">Cbfe23</strain>
    </source>
</reference>
<dbReference type="CDD" id="cd00082">
    <property type="entry name" value="HisKA"/>
    <property type="match status" value="1"/>
</dbReference>
<feature type="transmembrane region" description="Helical" evidence="15">
    <location>
        <begin position="21"/>
        <end position="42"/>
    </location>
</feature>
<evidence type="ECO:0000256" key="13">
    <source>
        <dbReference type="ARBA" id="ARBA00023012"/>
    </source>
</evidence>
<dbReference type="InterPro" id="IPR050980">
    <property type="entry name" value="2C_sensor_his_kinase"/>
</dbReference>
<keyword evidence="19" id="KW-1185">Reference proteome</keyword>
<dbReference type="SUPFAM" id="SSF55874">
    <property type="entry name" value="ATPase domain of HSP90 chaperone/DNA topoisomerase II/histidine kinase"/>
    <property type="match status" value="1"/>
</dbReference>
<accession>A0A1L9B0M5</accession>
<evidence type="ECO:0000256" key="5">
    <source>
        <dbReference type="ARBA" id="ARBA00022519"/>
    </source>
</evidence>
<dbReference type="Pfam" id="PF02518">
    <property type="entry name" value="HATPase_c"/>
    <property type="match status" value="1"/>
</dbReference>
<evidence type="ECO:0000256" key="9">
    <source>
        <dbReference type="ARBA" id="ARBA00022741"/>
    </source>
</evidence>
<dbReference type="SUPFAM" id="SSF47384">
    <property type="entry name" value="Homodimeric domain of signal transducing histidine kinase"/>
    <property type="match status" value="1"/>
</dbReference>
<keyword evidence="8 15" id="KW-0812">Transmembrane</keyword>
<dbReference type="GO" id="GO:0005886">
    <property type="term" value="C:plasma membrane"/>
    <property type="evidence" value="ECO:0007669"/>
    <property type="project" value="UniProtKB-SubCell"/>
</dbReference>
<dbReference type="EC" id="2.7.13.3" evidence="3"/>
<dbReference type="STRING" id="83449.BON30_37290"/>
<evidence type="ECO:0000313" key="18">
    <source>
        <dbReference type="EMBL" id="OJH35713.1"/>
    </source>
</evidence>
<proteinExistence type="predicted"/>
<evidence type="ECO:0000256" key="7">
    <source>
        <dbReference type="ARBA" id="ARBA00022679"/>
    </source>
</evidence>
<evidence type="ECO:0000259" key="16">
    <source>
        <dbReference type="PROSITE" id="PS50109"/>
    </source>
</evidence>
<name>A0A1L9B0M5_9BACT</name>
<keyword evidence="10 18" id="KW-0418">Kinase</keyword>
<evidence type="ECO:0000313" key="19">
    <source>
        <dbReference type="Proteomes" id="UP000182229"/>
    </source>
</evidence>
<comment type="catalytic activity">
    <reaction evidence="1">
        <text>ATP + protein L-histidine = ADP + protein N-phospho-L-histidine.</text>
        <dbReference type="EC" id="2.7.13.3"/>
    </reaction>
</comment>
<dbReference type="InterPro" id="IPR003660">
    <property type="entry name" value="HAMP_dom"/>
</dbReference>
<evidence type="ECO:0000256" key="10">
    <source>
        <dbReference type="ARBA" id="ARBA00022777"/>
    </source>
</evidence>
<comment type="caution">
    <text evidence="18">The sequence shown here is derived from an EMBL/GenBank/DDBJ whole genome shotgun (WGS) entry which is preliminary data.</text>
</comment>
<keyword evidence="11" id="KW-0067">ATP-binding</keyword>
<reference evidence="19" key="1">
    <citation type="submission" date="2016-11" db="EMBL/GenBank/DDBJ databases">
        <authorList>
            <person name="Shukria A."/>
            <person name="Stevens D.C."/>
        </authorList>
    </citation>
    <scope>NUCLEOTIDE SEQUENCE [LARGE SCALE GENOMIC DNA]</scope>
    <source>
        <strain evidence="19">Cbfe23</strain>
    </source>
</reference>
<evidence type="ECO:0000256" key="15">
    <source>
        <dbReference type="SAM" id="Phobius"/>
    </source>
</evidence>
<keyword evidence="14 15" id="KW-0472">Membrane</keyword>
<evidence type="ECO:0000256" key="4">
    <source>
        <dbReference type="ARBA" id="ARBA00022475"/>
    </source>
</evidence>
<evidence type="ECO:0000256" key="8">
    <source>
        <dbReference type="ARBA" id="ARBA00022692"/>
    </source>
</evidence>
<sequence>MNATPRTGWRRLLPRTLAARLTLILFTGLLLAHALSFVLLFSERYMAARSMMLTNLDQDVSVSVALLERLSPAERARWAPRLERRTYRYLLGPARPGVPLTSDRAREVTALIDRSLDHRYRLQARTVSTSPERFEVQLTLADGQPLTIEVTPSVMPIARWLPVVLAAQLVLLLLCAWLAVRLATRPLVQLADAVERLDPARAHPPLPREGPVEVVKAATAFNAMQARIGHYLAERLQILAAISHDLQTPITRMKLRLEAMEEGADRDRLIGDLEQLLQLVREGIAYARSTHGATGPAVRLDLHALLDSVVCDYQDAGKPVTLGECAHASLNTRPPTLRRIVENLIDNAVKYGGGAEVGVRRLDDGRVAVDVCDRGPGIPEQEMQAVLQPFYRLESSRNRDTGGTGLGLAIAHQLAATLDGELVLANRDGGGLRATLLLPVAPASTPTPAR</sequence>
<evidence type="ECO:0000256" key="6">
    <source>
        <dbReference type="ARBA" id="ARBA00022553"/>
    </source>
</evidence>
<dbReference type="PROSITE" id="PS50885">
    <property type="entry name" value="HAMP"/>
    <property type="match status" value="1"/>
</dbReference>
<dbReference type="PANTHER" id="PTHR44936:SF5">
    <property type="entry name" value="SENSOR HISTIDINE KINASE ENVZ"/>
    <property type="match status" value="1"/>
</dbReference>
<evidence type="ECO:0000256" key="3">
    <source>
        <dbReference type="ARBA" id="ARBA00012438"/>
    </source>
</evidence>
<keyword evidence="6" id="KW-0597">Phosphoprotein</keyword>
<dbReference type="Gene3D" id="1.10.287.130">
    <property type="match status" value="1"/>
</dbReference>
<dbReference type="PANTHER" id="PTHR44936">
    <property type="entry name" value="SENSOR PROTEIN CREC"/>
    <property type="match status" value="1"/>
</dbReference>
<feature type="domain" description="HAMP" evidence="17">
    <location>
        <begin position="181"/>
        <end position="233"/>
    </location>
</feature>
<dbReference type="SMART" id="SM00388">
    <property type="entry name" value="HisKA"/>
    <property type="match status" value="1"/>
</dbReference>
<dbReference type="GO" id="GO:0005524">
    <property type="term" value="F:ATP binding"/>
    <property type="evidence" value="ECO:0007669"/>
    <property type="project" value="UniProtKB-KW"/>
</dbReference>
<dbReference type="InterPro" id="IPR036097">
    <property type="entry name" value="HisK_dim/P_sf"/>
</dbReference>
<dbReference type="InterPro" id="IPR003594">
    <property type="entry name" value="HATPase_dom"/>
</dbReference>
<evidence type="ECO:0000256" key="2">
    <source>
        <dbReference type="ARBA" id="ARBA00004429"/>
    </source>
</evidence>
<evidence type="ECO:0000256" key="1">
    <source>
        <dbReference type="ARBA" id="ARBA00000085"/>
    </source>
</evidence>
<dbReference type="InterPro" id="IPR004358">
    <property type="entry name" value="Sig_transdc_His_kin-like_C"/>
</dbReference>
<dbReference type="Pfam" id="PF00672">
    <property type="entry name" value="HAMP"/>
    <property type="match status" value="1"/>
</dbReference>
<evidence type="ECO:0000256" key="11">
    <source>
        <dbReference type="ARBA" id="ARBA00022840"/>
    </source>
</evidence>
<keyword evidence="4" id="KW-1003">Cell membrane</keyword>
<dbReference type="InterPro" id="IPR005467">
    <property type="entry name" value="His_kinase_dom"/>
</dbReference>
<keyword evidence="12 15" id="KW-1133">Transmembrane helix</keyword>
<dbReference type="Proteomes" id="UP000182229">
    <property type="component" value="Unassembled WGS sequence"/>
</dbReference>
<evidence type="ECO:0000256" key="14">
    <source>
        <dbReference type="ARBA" id="ARBA00023136"/>
    </source>
</evidence>
<dbReference type="InterPro" id="IPR036890">
    <property type="entry name" value="HATPase_C_sf"/>
</dbReference>
<feature type="domain" description="Histidine kinase" evidence="16">
    <location>
        <begin position="241"/>
        <end position="442"/>
    </location>
</feature>
<protein>
    <recommendedName>
        <fullName evidence="3">histidine kinase</fullName>
        <ecNumber evidence="3">2.7.13.3</ecNumber>
    </recommendedName>
</protein>
<dbReference type="InterPro" id="IPR003661">
    <property type="entry name" value="HisK_dim/P_dom"/>
</dbReference>
<organism evidence="18 19">
    <name type="scientific">Cystobacter ferrugineus</name>
    <dbReference type="NCBI Taxonomy" id="83449"/>
    <lineage>
        <taxon>Bacteria</taxon>
        <taxon>Pseudomonadati</taxon>
        <taxon>Myxococcota</taxon>
        <taxon>Myxococcia</taxon>
        <taxon>Myxococcales</taxon>
        <taxon>Cystobacterineae</taxon>
        <taxon>Archangiaceae</taxon>
        <taxon>Cystobacter</taxon>
    </lineage>
</organism>
<dbReference type="EMBL" id="MPIN01000013">
    <property type="protein sequence ID" value="OJH35713.1"/>
    <property type="molecule type" value="Genomic_DNA"/>
</dbReference>
<dbReference type="SMART" id="SM00387">
    <property type="entry name" value="HATPase_c"/>
    <property type="match status" value="1"/>
</dbReference>
<gene>
    <name evidence="18" type="ORF">BON30_37290</name>
</gene>
<feature type="transmembrane region" description="Helical" evidence="15">
    <location>
        <begin position="160"/>
        <end position="180"/>
    </location>
</feature>
<dbReference type="RefSeq" id="WP_071903287.1">
    <property type="nucleotide sequence ID" value="NZ_MPIN01000013.1"/>
</dbReference>